<feature type="compositionally biased region" description="Polar residues" evidence="3">
    <location>
        <begin position="94"/>
        <end position="130"/>
    </location>
</feature>
<keyword evidence="4" id="KW-0378">Hydrolase</keyword>
<dbReference type="SUPFAM" id="SSF52540">
    <property type="entry name" value="P-loop containing nucleoside triphosphate hydrolases"/>
    <property type="match status" value="1"/>
</dbReference>
<proteinExistence type="predicted"/>
<evidence type="ECO:0000313" key="5">
    <source>
        <dbReference type="Proteomes" id="UP001203852"/>
    </source>
</evidence>
<dbReference type="PRINTS" id="PR00449">
    <property type="entry name" value="RASTRNSFRMNG"/>
</dbReference>
<keyword evidence="1" id="KW-0547">Nucleotide-binding</keyword>
<dbReference type="Pfam" id="PF00071">
    <property type="entry name" value="Ras"/>
    <property type="match status" value="1"/>
</dbReference>
<dbReference type="Proteomes" id="UP001203852">
    <property type="component" value="Unassembled WGS sequence"/>
</dbReference>
<dbReference type="AlphaFoldDB" id="A0AAN6E3K3"/>
<dbReference type="GO" id="GO:0003924">
    <property type="term" value="F:GTPase activity"/>
    <property type="evidence" value="ECO:0007669"/>
    <property type="project" value="InterPro"/>
</dbReference>
<reference evidence="4" key="1">
    <citation type="journal article" date="2022" name="bioRxiv">
        <title>Deciphering the potential niche of two novel black yeast fungi from a biological soil crust based on their genomes, phenotypes, and melanin regulation.</title>
        <authorList>
            <consortium name="DOE Joint Genome Institute"/>
            <person name="Carr E.C."/>
            <person name="Barton Q."/>
            <person name="Grambo S."/>
            <person name="Sullivan M."/>
            <person name="Renfro C.M."/>
            <person name="Kuo A."/>
            <person name="Pangilinan J."/>
            <person name="Lipzen A."/>
            <person name="Keymanesh K."/>
            <person name="Savage E."/>
            <person name="Barry K."/>
            <person name="Grigoriev I.V."/>
            <person name="Riekhof W.R."/>
            <person name="Harris S.S."/>
        </authorList>
    </citation>
    <scope>NUCLEOTIDE SEQUENCE</scope>
    <source>
        <strain evidence="4">JF 03-4F</strain>
    </source>
</reference>
<dbReference type="PANTHER" id="PTHR47977">
    <property type="entry name" value="RAS-RELATED PROTEIN RAB"/>
    <property type="match status" value="1"/>
</dbReference>
<dbReference type="SMART" id="SM00174">
    <property type="entry name" value="RHO"/>
    <property type="match status" value="1"/>
</dbReference>
<evidence type="ECO:0000256" key="2">
    <source>
        <dbReference type="ARBA" id="ARBA00023134"/>
    </source>
</evidence>
<evidence type="ECO:0000313" key="4">
    <source>
        <dbReference type="EMBL" id="KAI1617143.1"/>
    </source>
</evidence>
<comment type="caution">
    <text evidence="4">The sequence shown here is derived from an EMBL/GenBank/DDBJ whole genome shotgun (WGS) entry which is preliminary data.</text>
</comment>
<accession>A0AAN6E3K3</accession>
<gene>
    <name evidence="4" type="ORF">EDD36DRAFT_462002</name>
</gene>
<name>A0AAN6E3K3_9EURO</name>
<feature type="compositionally biased region" description="Low complexity" evidence="3">
    <location>
        <begin position="60"/>
        <end position="71"/>
    </location>
</feature>
<sequence length="416" mass="46023">MVCKLLASDWGLIRPRTARLPLSTDAAFDEDAVLLLPSDSGLGPGPPPSSPRSPTESYSNNGFANLNNTANRKQPEPTVTQQPVVDPTHGFAERQSTPDQRVTEEQLTSNQGVREQQPTPKTWPASSQGEPESVLGHDHNIQGAVSDIVWAGTSVTLPMRILTAIVISLVYEVRSFDSQITVANSSSVSSATDSNATYVNYKVRGLMTTPVLEGKPLSVPEVDILFLGSPGVGKSTFLSRLEHVRNGKLDLTAIPPRRVFPSAGPQTFEVTLFNRPYQFRVHPSTSTLFIDPFPSKPAFAIITYSVSERESLHNAQYYWRKQLSLHYNDQEHEMPVMLLGLKRDERNENRLEDGTFECVMPQEGLRAAQEMRCDRYAECSALTGELMWEALEDITRTAAKTTTENGALSEYSCCMM</sequence>
<keyword evidence="2" id="KW-0342">GTP-binding</keyword>
<dbReference type="InterPro" id="IPR001806">
    <property type="entry name" value="Small_GTPase"/>
</dbReference>
<protein>
    <submittedName>
        <fullName evidence="4">P-loop containing nucleoside triphosphate hydrolase protein</fullName>
    </submittedName>
</protein>
<dbReference type="EMBL" id="MU404351">
    <property type="protein sequence ID" value="KAI1617143.1"/>
    <property type="molecule type" value="Genomic_DNA"/>
</dbReference>
<keyword evidence="5" id="KW-1185">Reference proteome</keyword>
<dbReference type="GO" id="GO:0005525">
    <property type="term" value="F:GTP binding"/>
    <property type="evidence" value="ECO:0007669"/>
    <property type="project" value="UniProtKB-KW"/>
</dbReference>
<dbReference type="InterPro" id="IPR027417">
    <property type="entry name" value="P-loop_NTPase"/>
</dbReference>
<organism evidence="4 5">
    <name type="scientific">Exophiala viscosa</name>
    <dbReference type="NCBI Taxonomy" id="2486360"/>
    <lineage>
        <taxon>Eukaryota</taxon>
        <taxon>Fungi</taxon>
        <taxon>Dikarya</taxon>
        <taxon>Ascomycota</taxon>
        <taxon>Pezizomycotina</taxon>
        <taxon>Eurotiomycetes</taxon>
        <taxon>Chaetothyriomycetidae</taxon>
        <taxon>Chaetothyriales</taxon>
        <taxon>Herpotrichiellaceae</taxon>
        <taxon>Exophiala</taxon>
    </lineage>
</organism>
<evidence type="ECO:0000256" key="3">
    <source>
        <dbReference type="SAM" id="MobiDB-lite"/>
    </source>
</evidence>
<feature type="region of interest" description="Disordered" evidence="3">
    <location>
        <begin position="37"/>
        <end position="137"/>
    </location>
</feature>
<dbReference type="Gene3D" id="3.40.50.300">
    <property type="entry name" value="P-loop containing nucleotide triphosphate hydrolases"/>
    <property type="match status" value="1"/>
</dbReference>
<evidence type="ECO:0000256" key="1">
    <source>
        <dbReference type="ARBA" id="ARBA00022741"/>
    </source>
</evidence>
<dbReference type="InterPro" id="IPR050227">
    <property type="entry name" value="Rab"/>
</dbReference>